<dbReference type="PANTHER" id="PTHR36156:SF2">
    <property type="entry name" value="CUPIN TYPE-2 DOMAIN-CONTAINING PROTEIN"/>
    <property type="match status" value="1"/>
</dbReference>
<organism evidence="1">
    <name type="scientific">Talaromyces marneffei PM1</name>
    <dbReference type="NCBI Taxonomy" id="1077442"/>
    <lineage>
        <taxon>Eukaryota</taxon>
        <taxon>Fungi</taxon>
        <taxon>Dikarya</taxon>
        <taxon>Ascomycota</taxon>
        <taxon>Pezizomycotina</taxon>
        <taxon>Eurotiomycetes</taxon>
        <taxon>Eurotiomycetidae</taxon>
        <taxon>Eurotiales</taxon>
        <taxon>Trichocomaceae</taxon>
        <taxon>Talaromyces</taxon>
        <taxon>Talaromyces sect. Talaromyces</taxon>
    </lineage>
</organism>
<protein>
    <submittedName>
        <fullName evidence="1">Oxalate oxidase GF-3.8</fullName>
    </submittedName>
</protein>
<dbReference type="Gene3D" id="2.60.120.10">
    <property type="entry name" value="Jelly Rolls"/>
    <property type="match status" value="1"/>
</dbReference>
<dbReference type="InterPro" id="IPR047142">
    <property type="entry name" value="OryJ/VirC-like"/>
</dbReference>
<dbReference type="InterPro" id="IPR023213">
    <property type="entry name" value="CAT-like_dom_sf"/>
</dbReference>
<gene>
    <name evidence="1" type="ORF">GQ26_0122050</name>
</gene>
<accession>A0A093V7K4</accession>
<dbReference type="InterPro" id="IPR011051">
    <property type="entry name" value="RmlC_Cupin_sf"/>
</dbReference>
<name>A0A093V7K4_TALMA</name>
<dbReference type="CDD" id="cd02231">
    <property type="entry name" value="cupin_BLL6423-like"/>
    <property type="match status" value="1"/>
</dbReference>
<dbReference type="SUPFAM" id="SSF51182">
    <property type="entry name" value="RmlC-like cupins"/>
    <property type="match status" value="1"/>
</dbReference>
<sequence length="725" mass="79234">MSWSQVDDNRYERALRDNETFIKMLADSARQLNREHWAINVVATVTPMGSIAMEDLISLFREAWKALRFKHPTIAAYVMDETRYIYDVPDETALTEWATETFRVVDNRTVDEVIASTTVNPYATMTYFPQTCQLPGHAQHWRTDSVGGFMPMDDFLDLASRSVPVDTSSLPWGEETRRLAPSIEEAAGLLSATTSEEDKKLAQQTVAGFGLTVGAIGIASHAAAETVPGGTRISCLQLSEQETNAVVKACKDKQISVTAAVHASVAGANYALAAPEDKHKHYTSTIRFSFRPFLPKPYSGREYASTIFTSGWMFPVLAELSWAERAMAYHAEYRKGLTPEFISAHREYAIGLCNFLQSMPAGPPSPYDVDISSLGVIERLLAREKGTPQRGILVDQVSGGLEMVNRQCAEDWGDVIVAPVEDSDEVCVAVDAAPEVVETPWAVEVAEATDAVETVEAEAAVPLAPWVIDPAATVTGTSMNCISDAPRVNDETPGLSAPVPVTASEQTAVVVPATEHPYETRLCFTLAKKTAEYYERSLIAKTAKLFTEPHSIPTNNTEPLITDHRPDGKAVFNTEIPAPLSWQKLPSGSAIALSYSTTEFPANLDGGKDIAKYQSYLQSPPGLTVPGGSVLRVVDLNPGSLSPMHRTLSLDYGVVMEGEIDLLLDSGEVRHMKRGDIIIQRGTMHAWRNPSKTDWARVFFVMQESQPVQLEDGKTLGEDDGMGTA</sequence>
<reference key="1">
    <citation type="journal article" date="2014" name="PLoS Genet.">
        <title>Signature Gene Expression Reveals Novel Clues to the Molecular Mechanisms of Dimorphic Transition in Penicillium marneffei.</title>
        <authorList>
            <person name="Yang E."/>
            <person name="Wang G."/>
            <person name="Cai J."/>
            <person name="Woo P.C."/>
            <person name="Lau S.K."/>
            <person name="Yuen K.-Y."/>
            <person name="Chow W.-N."/>
            <person name="Lin X."/>
        </authorList>
    </citation>
    <scope>NUCLEOTIDE SEQUENCE [LARGE SCALE GENOMIC DNA]</scope>
    <source>
        <strain>PM1</strain>
    </source>
</reference>
<dbReference type="Gene3D" id="3.30.559.30">
    <property type="entry name" value="Nonribosomal peptide synthetase, condensation domain"/>
    <property type="match status" value="1"/>
</dbReference>
<dbReference type="EMBL" id="JPOX01000012">
    <property type="protein sequence ID" value="KFX48497.1"/>
    <property type="molecule type" value="Genomic_DNA"/>
</dbReference>
<dbReference type="PANTHER" id="PTHR36156">
    <property type="entry name" value="SLR2101 PROTEIN"/>
    <property type="match status" value="1"/>
</dbReference>
<dbReference type="AlphaFoldDB" id="A0A093V7K4"/>
<reference evidence="1" key="2">
    <citation type="journal article" date="2014" name="PLoS Genet.">
        <title>Signature gene expression reveals novel clues to the molecular mechanisms of dimorphic transition in Penicillium marneffei.</title>
        <authorList>
            <person name="Yang E."/>
            <person name="Wang G."/>
            <person name="Cai J."/>
            <person name="Woo P.C."/>
            <person name="Lau S.K."/>
            <person name="Yuen K.-Y."/>
            <person name="Chow W.-N."/>
            <person name="Lin X."/>
        </authorList>
    </citation>
    <scope>NUCLEOTIDE SEQUENCE</scope>
    <source>
        <strain evidence="1">PM1</strain>
    </source>
</reference>
<dbReference type="Gene3D" id="3.30.559.10">
    <property type="entry name" value="Chloramphenicol acetyltransferase-like domain"/>
    <property type="match status" value="1"/>
</dbReference>
<dbReference type="InterPro" id="IPR014710">
    <property type="entry name" value="RmlC-like_jellyroll"/>
</dbReference>
<dbReference type="HOGENOM" id="CLU_381810_0_0_1"/>
<proteinExistence type="predicted"/>
<comment type="caution">
    <text evidence="1">The sequence shown here is derived from an EMBL/GenBank/DDBJ whole genome shotgun (WGS) entry which is preliminary data.</text>
</comment>
<evidence type="ECO:0000313" key="1">
    <source>
        <dbReference type="EMBL" id="KFX48497.1"/>
    </source>
</evidence>